<keyword evidence="4" id="KW-0564">Palmitate</keyword>
<organism evidence="8 9">
    <name type="scientific">Undibacterium amnicola</name>
    <dbReference type="NCBI Taxonomy" id="1834038"/>
    <lineage>
        <taxon>Bacteria</taxon>
        <taxon>Pseudomonadati</taxon>
        <taxon>Pseudomonadota</taxon>
        <taxon>Betaproteobacteria</taxon>
        <taxon>Burkholderiales</taxon>
        <taxon>Oxalobacteraceae</taxon>
        <taxon>Undibacterium</taxon>
    </lineage>
</organism>
<reference evidence="8 9" key="1">
    <citation type="submission" date="2020-08" db="EMBL/GenBank/DDBJ databases">
        <title>Novel species isolated from subtropical streams in China.</title>
        <authorList>
            <person name="Lu H."/>
        </authorList>
    </citation>
    <scope>NUCLEOTIDE SEQUENCE [LARGE SCALE GENOMIC DNA]</scope>
    <source>
        <strain evidence="8 9">KCTC 52442</strain>
    </source>
</reference>
<dbReference type="InterPro" id="IPR008816">
    <property type="entry name" value="Gly_zipper_2TM_dom"/>
</dbReference>
<comment type="subcellular location">
    <subcellularLocation>
        <location evidence="1">Cell outer membrane</location>
        <topology evidence="1">Lipid-anchor</topology>
    </subcellularLocation>
</comment>
<dbReference type="PANTHER" id="PTHR35603:SF1">
    <property type="entry name" value="OUTER MEMBRANE LIPOPROTEIN SLYB"/>
    <property type="match status" value="1"/>
</dbReference>
<dbReference type="Proteomes" id="UP000643610">
    <property type="component" value="Unassembled WGS sequence"/>
</dbReference>
<comment type="caution">
    <text evidence="8">The sequence shown here is derived from an EMBL/GenBank/DDBJ whole genome shotgun (WGS) entry which is preliminary data.</text>
</comment>
<dbReference type="PROSITE" id="PS51257">
    <property type="entry name" value="PROKAR_LIPOPROTEIN"/>
    <property type="match status" value="1"/>
</dbReference>
<evidence type="ECO:0000256" key="3">
    <source>
        <dbReference type="ARBA" id="ARBA00023136"/>
    </source>
</evidence>
<evidence type="ECO:0000313" key="9">
    <source>
        <dbReference type="Proteomes" id="UP000643610"/>
    </source>
</evidence>
<name>A0ABR6XLR8_9BURK</name>
<keyword evidence="3" id="KW-0472">Membrane</keyword>
<evidence type="ECO:0000256" key="2">
    <source>
        <dbReference type="ARBA" id="ARBA00022729"/>
    </source>
</evidence>
<accession>A0ABR6XLR8</accession>
<sequence length="152" mass="15769">MKKIILIATVIAATFSLSACVSTRTSGSVYRPYQTQNEMTVRMGVVDSVREVTIDGGRSGVGTLTGAALGGLAGSSVGGGRGSTATGIVGAVVGGIIGNNVESNANVRKGFEITVRLDNGELKAITQDADETFRPGDRVRLLSDRRTTRVTH</sequence>
<dbReference type="PANTHER" id="PTHR35603">
    <property type="match status" value="1"/>
</dbReference>
<feature type="chain" id="PRO_5045951770" evidence="6">
    <location>
        <begin position="20"/>
        <end position="152"/>
    </location>
</feature>
<evidence type="ECO:0000313" key="8">
    <source>
        <dbReference type="EMBL" id="MBC3830460.1"/>
    </source>
</evidence>
<dbReference type="RefSeq" id="WP_186889471.1">
    <property type="nucleotide sequence ID" value="NZ_JACOFU010000001.1"/>
</dbReference>
<keyword evidence="5" id="KW-0449">Lipoprotein</keyword>
<keyword evidence="2 6" id="KW-0732">Signal</keyword>
<feature type="domain" description="Glycine zipper 2TM" evidence="7">
    <location>
        <begin position="62"/>
        <end position="102"/>
    </location>
</feature>
<feature type="signal peptide" evidence="6">
    <location>
        <begin position="1"/>
        <end position="19"/>
    </location>
</feature>
<dbReference type="InterPro" id="IPR051407">
    <property type="entry name" value="Bact_OM_lipoprot/Surf_antigen"/>
</dbReference>
<protein>
    <submittedName>
        <fullName evidence="8">Glycine zipper 2TM domain-containing protein</fullName>
    </submittedName>
</protein>
<dbReference type="Pfam" id="PF05433">
    <property type="entry name" value="Rick_17kDa_Anti"/>
    <property type="match status" value="1"/>
</dbReference>
<evidence type="ECO:0000256" key="6">
    <source>
        <dbReference type="SAM" id="SignalP"/>
    </source>
</evidence>
<evidence type="ECO:0000256" key="4">
    <source>
        <dbReference type="ARBA" id="ARBA00023139"/>
    </source>
</evidence>
<dbReference type="EMBL" id="JACOFU010000001">
    <property type="protein sequence ID" value="MBC3830460.1"/>
    <property type="molecule type" value="Genomic_DNA"/>
</dbReference>
<proteinExistence type="predicted"/>
<evidence type="ECO:0000256" key="5">
    <source>
        <dbReference type="ARBA" id="ARBA00023288"/>
    </source>
</evidence>
<gene>
    <name evidence="8" type="ORF">H8K33_02970</name>
</gene>
<keyword evidence="9" id="KW-1185">Reference proteome</keyword>
<evidence type="ECO:0000256" key="1">
    <source>
        <dbReference type="ARBA" id="ARBA00004459"/>
    </source>
</evidence>
<evidence type="ECO:0000259" key="7">
    <source>
        <dbReference type="Pfam" id="PF05433"/>
    </source>
</evidence>